<keyword evidence="9" id="KW-0808">Transferase</keyword>
<comment type="similarity">
    <text evidence="4">Belongs to the flavokinase family.</text>
</comment>
<evidence type="ECO:0000256" key="17">
    <source>
        <dbReference type="ARBA" id="ARBA00077632"/>
    </source>
</evidence>
<dbReference type="SUPFAM" id="SSF82114">
    <property type="entry name" value="Riboflavin kinase-like"/>
    <property type="match status" value="1"/>
</dbReference>
<feature type="region of interest" description="Disordered" evidence="18">
    <location>
        <begin position="162"/>
        <end position="198"/>
    </location>
</feature>
<evidence type="ECO:0000256" key="11">
    <source>
        <dbReference type="ARBA" id="ARBA00022741"/>
    </source>
</evidence>
<dbReference type="SUPFAM" id="SSF52058">
    <property type="entry name" value="L domain-like"/>
    <property type="match status" value="1"/>
</dbReference>
<organism evidence="20 21">
    <name type="scientific">Acaulospora morrowiae</name>
    <dbReference type="NCBI Taxonomy" id="94023"/>
    <lineage>
        <taxon>Eukaryota</taxon>
        <taxon>Fungi</taxon>
        <taxon>Fungi incertae sedis</taxon>
        <taxon>Mucoromycota</taxon>
        <taxon>Glomeromycotina</taxon>
        <taxon>Glomeromycetes</taxon>
        <taxon>Diversisporales</taxon>
        <taxon>Acaulosporaceae</taxon>
        <taxon>Acaulospora</taxon>
    </lineage>
</organism>
<comment type="cofactor">
    <cofactor evidence="1">
        <name>Zn(2+)</name>
        <dbReference type="ChEBI" id="CHEBI:29105"/>
    </cofactor>
</comment>
<dbReference type="PROSITE" id="PS51450">
    <property type="entry name" value="LRR"/>
    <property type="match status" value="1"/>
</dbReference>
<dbReference type="InterPro" id="IPR023468">
    <property type="entry name" value="Riboflavin_kinase"/>
</dbReference>
<evidence type="ECO:0000313" key="21">
    <source>
        <dbReference type="Proteomes" id="UP000789342"/>
    </source>
</evidence>
<dbReference type="Pfam" id="PF14580">
    <property type="entry name" value="LRR_9"/>
    <property type="match status" value="1"/>
</dbReference>
<protein>
    <recommendedName>
        <fullName evidence="6">Riboflavin kinase</fullName>
        <ecNumber evidence="5">2.7.1.26</ecNumber>
    </recommendedName>
    <alternativeName>
        <fullName evidence="17">ATP:riboflavin 5'-phosphotransferase</fullName>
    </alternativeName>
    <alternativeName>
        <fullName evidence="16">Flavin mononucleotide kinase 1</fullName>
    </alternativeName>
    <alternativeName>
        <fullName evidence="15">Flavokinase</fullName>
    </alternativeName>
</protein>
<keyword evidence="11" id="KW-0547">Nucleotide-binding</keyword>
<comment type="caution">
    <text evidence="20">The sequence shown here is derived from an EMBL/GenBank/DDBJ whole genome shotgun (WGS) entry which is preliminary data.</text>
</comment>
<evidence type="ECO:0000256" key="8">
    <source>
        <dbReference type="ARBA" id="ARBA00022643"/>
    </source>
</evidence>
<evidence type="ECO:0000313" key="20">
    <source>
        <dbReference type="EMBL" id="CAG8697276.1"/>
    </source>
</evidence>
<feature type="compositionally biased region" description="Acidic residues" evidence="18">
    <location>
        <begin position="321"/>
        <end position="348"/>
    </location>
</feature>
<dbReference type="OrthoDB" id="276388at2759"/>
<evidence type="ECO:0000256" key="13">
    <source>
        <dbReference type="ARBA" id="ARBA00022833"/>
    </source>
</evidence>
<dbReference type="GO" id="GO:0009231">
    <property type="term" value="P:riboflavin biosynthetic process"/>
    <property type="evidence" value="ECO:0007669"/>
    <property type="project" value="InterPro"/>
</dbReference>
<feature type="compositionally biased region" description="Acidic residues" evidence="18">
    <location>
        <begin position="256"/>
        <end position="270"/>
    </location>
</feature>
<dbReference type="InterPro" id="IPR023465">
    <property type="entry name" value="Riboflavin_kinase_dom_sf"/>
</dbReference>
<evidence type="ECO:0000256" key="12">
    <source>
        <dbReference type="ARBA" id="ARBA00022777"/>
    </source>
</evidence>
<dbReference type="Proteomes" id="UP000789342">
    <property type="component" value="Unassembled WGS sequence"/>
</dbReference>
<dbReference type="GO" id="GO:0005739">
    <property type="term" value="C:mitochondrion"/>
    <property type="evidence" value="ECO:0007669"/>
    <property type="project" value="TreeGrafter"/>
</dbReference>
<keyword evidence="8" id="KW-0288">FMN</keyword>
<gene>
    <name evidence="20" type="ORF">AMORRO_LOCUS11914</name>
</gene>
<dbReference type="InterPro" id="IPR015865">
    <property type="entry name" value="Riboflavin_kinase_bac/euk"/>
</dbReference>
<evidence type="ECO:0000256" key="5">
    <source>
        <dbReference type="ARBA" id="ARBA00012105"/>
    </source>
</evidence>
<dbReference type="SMART" id="SM00904">
    <property type="entry name" value="Flavokinase"/>
    <property type="match status" value="1"/>
</dbReference>
<feature type="domain" description="Riboflavin kinase" evidence="19">
    <location>
        <begin position="381"/>
        <end position="512"/>
    </location>
</feature>
<dbReference type="InterPro" id="IPR001611">
    <property type="entry name" value="Leu-rich_rpt"/>
</dbReference>
<evidence type="ECO:0000256" key="9">
    <source>
        <dbReference type="ARBA" id="ARBA00022679"/>
    </source>
</evidence>
<feature type="compositionally biased region" description="Acidic residues" evidence="18">
    <location>
        <begin position="292"/>
        <end position="310"/>
    </location>
</feature>
<reference evidence="20" key="1">
    <citation type="submission" date="2021-06" db="EMBL/GenBank/DDBJ databases">
        <authorList>
            <person name="Kallberg Y."/>
            <person name="Tangrot J."/>
            <person name="Rosling A."/>
        </authorList>
    </citation>
    <scope>NUCLEOTIDE SEQUENCE</scope>
    <source>
        <strain evidence="20">CL551</strain>
    </source>
</reference>
<dbReference type="EC" id="2.7.1.26" evidence="5"/>
<sequence length="526" mass="59190">MVDQEFKCKLQFEDPTEEEELYLDSKKIIAISNLTGSPGDQKDFTTLNELINLKILSLNCTHLHSLEGFPTFTTLSMSQLVLSDNKISSGLEALATAKLENLNHLDLSNNKISEISALEPLRNLPSLKHLSLIDCPVTHIQNYRDVIFKIIPLLYSLDDQDRSGKTVDFEEESDAEEEDDEEDEDADVTQSNGHADRHQFTETMAQIHEISTDKDDSEDDENPEGENSEEEVGTGSESNDEESEVDPEIQNVVELSDSEEEQLETSEVDEASTTRNKVSSRDKGKSVAVPIDLDDEDNSDSQDDESEEEFSTQTFINSSILDEDDTEEEDYHPSEEEDDDENSLDLVDESESDPDMFYAYIIIVQMSETSRPLLVGPENPAFPYPIKMKGEVIQGFGRGSKELGIPTANLSEAAIEALCKDLNTGIYFGWAQVGEDHAVYPMVMSLGWNPYYKNEKRSAEVHVIHTFPQDFYGAVLRVIILGYIRPERDYASLDALIQDINTDMQVALNSLDRASYNAYKNDTFFL</sequence>
<evidence type="ECO:0000256" key="2">
    <source>
        <dbReference type="ARBA" id="ARBA00003572"/>
    </source>
</evidence>
<dbReference type="Gene3D" id="2.40.30.30">
    <property type="entry name" value="Riboflavin kinase-like"/>
    <property type="match status" value="1"/>
</dbReference>
<dbReference type="PANTHER" id="PTHR22749:SF6">
    <property type="entry name" value="RIBOFLAVIN KINASE"/>
    <property type="match status" value="1"/>
</dbReference>
<feature type="compositionally biased region" description="Acidic residues" evidence="18">
    <location>
        <begin position="169"/>
        <end position="187"/>
    </location>
</feature>
<keyword evidence="14" id="KW-0067">ATP-binding</keyword>
<evidence type="ECO:0000256" key="3">
    <source>
        <dbReference type="ARBA" id="ARBA00005201"/>
    </source>
</evidence>
<comment type="function">
    <text evidence="2">Catalyzes the phosphorylation of riboflavin (vitamin B2) to form flavin mononucleotide (FMN) coenzyme.</text>
</comment>
<evidence type="ECO:0000256" key="4">
    <source>
        <dbReference type="ARBA" id="ARBA00010108"/>
    </source>
</evidence>
<accession>A0A9N9HMY9</accession>
<name>A0A9N9HMY9_9GLOM</name>
<comment type="pathway">
    <text evidence="3">Cofactor biosynthesis; FMN biosynthesis; FMN from riboflavin (ATP route): step 1/1.</text>
</comment>
<evidence type="ECO:0000256" key="15">
    <source>
        <dbReference type="ARBA" id="ARBA00029789"/>
    </source>
</evidence>
<dbReference type="EMBL" id="CAJVPV010016274">
    <property type="protein sequence ID" value="CAG8697276.1"/>
    <property type="molecule type" value="Genomic_DNA"/>
</dbReference>
<evidence type="ECO:0000256" key="6">
    <source>
        <dbReference type="ARBA" id="ARBA00017394"/>
    </source>
</evidence>
<keyword evidence="10" id="KW-0479">Metal-binding</keyword>
<dbReference type="PANTHER" id="PTHR22749">
    <property type="entry name" value="RIBOFLAVIN KINASE/FMN ADENYLYLTRANSFERASE"/>
    <property type="match status" value="1"/>
</dbReference>
<feature type="compositionally biased region" description="Acidic residues" evidence="18">
    <location>
        <begin position="215"/>
        <end position="247"/>
    </location>
</feature>
<evidence type="ECO:0000256" key="1">
    <source>
        <dbReference type="ARBA" id="ARBA00001947"/>
    </source>
</evidence>
<evidence type="ECO:0000256" key="18">
    <source>
        <dbReference type="SAM" id="MobiDB-lite"/>
    </source>
</evidence>
<dbReference type="Pfam" id="PF01687">
    <property type="entry name" value="Flavokinase"/>
    <property type="match status" value="1"/>
</dbReference>
<proteinExistence type="inferred from homology"/>
<keyword evidence="13" id="KW-0862">Zinc</keyword>
<dbReference type="GO" id="GO:0005524">
    <property type="term" value="F:ATP binding"/>
    <property type="evidence" value="ECO:0007669"/>
    <property type="project" value="UniProtKB-KW"/>
</dbReference>
<keyword evidence="12" id="KW-0418">Kinase</keyword>
<evidence type="ECO:0000256" key="10">
    <source>
        <dbReference type="ARBA" id="ARBA00022723"/>
    </source>
</evidence>
<keyword evidence="21" id="KW-1185">Reference proteome</keyword>
<keyword evidence="7" id="KW-0285">Flavoprotein</keyword>
<dbReference type="GO" id="GO:0008531">
    <property type="term" value="F:riboflavin kinase activity"/>
    <property type="evidence" value="ECO:0007669"/>
    <property type="project" value="UniProtKB-EC"/>
</dbReference>
<dbReference type="GO" id="GO:0009398">
    <property type="term" value="P:FMN biosynthetic process"/>
    <property type="evidence" value="ECO:0007669"/>
    <property type="project" value="TreeGrafter"/>
</dbReference>
<dbReference type="InterPro" id="IPR032675">
    <property type="entry name" value="LRR_dom_sf"/>
</dbReference>
<dbReference type="AlphaFoldDB" id="A0A9N9HMY9"/>
<evidence type="ECO:0000256" key="16">
    <source>
        <dbReference type="ARBA" id="ARBA00029960"/>
    </source>
</evidence>
<feature type="region of interest" description="Disordered" evidence="18">
    <location>
        <begin position="210"/>
        <end position="348"/>
    </location>
</feature>
<dbReference type="Gene3D" id="3.80.10.10">
    <property type="entry name" value="Ribonuclease Inhibitor"/>
    <property type="match status" value="1"/>
</dbReference>
<evidence type="ECO:0000256" key="14">
    <source>
        <dbReference type="ARBA" id="ARBA00022840"/>
    </source>
</evidence>
<evidence type="ECO:0000256" key="7">
    <source>
        <dbReference type="ARBA" id="ARBA00022630"/>
    </source>
</evidence>
<dbReference type="FunFam" id="2.40.30.30:FF:000002">
    <property type="entry name" value="Riboflavin kinase, putative"/>
    <property type="match status" value="1"/>
</dbReference>
<dbReference type="GO" id="GO:0046872">
    <property type="term" value="F:metal ion binding"/>
    <property type="evidence" value="ECO:0007669"/>
    <property type="project" value="UniProtKB-KW"/>
</dbReference>
<evidence type="ECO:0000259" key="19">
    <source>
        <dbReference type="SMART" id="SM00904"/>
    </source>
</evidence>